<sequence length="89" mass="10160">MGGNSRQTRKSVSFFGFNMFKPKRPTRRVDDSYEDASNTRRVFPSDEDGKGPWKFADPHIDTKISAFIANFHATRISESNCQIYQPAKA</sequence>
<protein>
    <submittedName>
        <fullName evidence="2">Uncharacterized protein</fullName>
    </submittedName>
</protein>
<comment type="caution">
    <text evidence="2">The sequence shown here is derived from an EMBL/GenBank/DDBJ whole genome shotgun (WGS) entry which is preliminary data.</text>
</comment>
<gene>
    <name evidence="2" type="ORF">P3X46_005608</name>
</gene>
<organism evidence="2 3">
    <name type="scientific">Hevea brasiliensis</name>
    <name type="common">Para rubber tree</name>
    <name type="synonym">Siphonia brasiliensis</name>
    <dbReference type="NCBI Taxonomy" id="3981"/>
    <lineage>
        <taxon>Eukaryota</taxon>
        <taxon>Viridiplantae</taxon>
        <taxon>Streptophyta</taxon>
        <taxon>Embryophyta</taxon>
        <taxon>Tracheophyta</taxon>
        <taxon>Spermatophyta</taxon>
        <taxon>Magnoliopsida</taxon>
        <taxon>eudicotyledons</taxon>
        <taxon>Gunneridae</taxon>
        <taxon>Pentapetalae</taxon>
        <taxon>rosids</taxon>
        <taxon>fabids</taxon>
        <taxon>Malpighiales</taxon>
        <taxon>Euphorbiaceae</taxon>
        <taxon>Crotonoideae</taxon>
        <taxon>Micrandreae</taxon>
        <taxon>Hevea</taxon>
    </lineage>
</organism>
<reference evidence="2" key="1">
    <citation type="journal article" date="2023" name="Plant Biotechnol. J.">
        <title>Chromosome-level wild Hevea brasiliensis genome provides new tools for genomic-assisted breeding and valuable loci to elevate rubber yield.</title>
        <authorList>
            <person name="Cheng H."/>
            <person name="Song X."/>
            <person name="Hu Y."/>
            <person name="Wu T."/>
            <person name="Yang Q."/>
            <person name="An Z."/>
            <person name="Feng S."/>
            <person name="Deng Z."/>
            <person name="Wu W."/>
            <person name="Zeng X."/>
            <person name="Tu M."/>
            <person name="Wang X."/>
            <person name="Huang H."/>
        </authorList>
    </citation>
    <scope>NUCLEOTIDE SEQUENCE</scope>
    <source>
        <strain evidence="2">MT/VB/25A 57/8</strain>
    </source>
</reference>
<name>A0ABQ9N0I6_HEVBR</name>
<evidence type="ECO:0000256" key="1">
    <source>
        <dbReference type="SAM" id="MobiDB-lite"/>
    </source>
</evidence>
<dbReference type="PANTHER" id="PTHR33511">
    <property type="entry name" value="OS06G0632400 PROTEIN"/>
    <property type="match status" value="1"/>
</dbReference>
<evidence type="ECO:0000313" key="3">
    <source>
        <dbReference type="Proteomes" id="UP001174677"/>
    </source>
</evidence>
<evidence type="ECO:0000313" key="2">
    <source>
        <dbReference type="EMBL" id="KAJ9186062.1"/>
    </source>
</evidence>
<dbReference type="Proteomes" id="UP001174677">
    <property type="component" value="Chromosome 3"/>
</dbReference>
<keyword evidence="3" id="KW-1185">Reference proteome</keyword>
<feature type="region of interest" description="Disordered" evidence="1">
    <location>
        <begin position="25"/>
        <end position="54"/>
    </location>
</feature>
<feature type="compositionally biased region" description="Basic and acidic residues" evidence="1">
    <location>
        <begin position="43"/>
        <end position="54"/>
    </location>
</feature>
<accession>A0ABQ9N0I6</accession>
<dbReference type="EMBL" id="JARPOI010000003">
    <property type="protein sequence ID" value="KAJ9186062.1"/>
    <property type="molecule type" value="Genomic_DNA"/>
</dbReference>
<proteinExistence type="predicted"/>